<dbReference type="AlphaFoldDB" id="A0A2A8HJP9"/>
<dbReference type="SUPFAM" id="SSF54285">
    <property type="entry name" value="MoaD/ThiS"/>
    <property type="match status" value="1"/>
</dbReference>
<evidence type="ECO:0000256" key="5">
    <source>
        <dbReference type="ARBA" id="ARBA00024247"/>
    </source>
</evidence>
<proteinExistence type="inferred from homology"/>
<comment type="caution">
    <text evidence="13">The sequence shown here is derived from an EMBL/GenBank/DDBJ whole genome shotgun (WGS) entry which is preliminary data.</text>
</comment>
<dbReference type="UniPathway" id="UPA00344"/>
<comment type="function">
    <text evidence="6">Involved in sulfur transfer in the conversion of molybdopterin precursor Z to molybdopterin.</text>
</comment>
<comment type="subunit">
    <text evidence="7">Heterotetramer of 2 MoaD subunits and 2 MoaE subunits. Forms a stable heterotetrameric complex of 2 MoaD and 2 MoeB during adenylation of MoaD by MoeB. During catalysis MoaD shuttles between the two heterotetrameric complexes.</text>
</comment>
<evidence type="ECO:0000256" key="11">
    <source>
        <dbReference type="ARBA" id="ARBA00078020"/>
    </source>
</evidence>
<name>A0A2A8HJP9_9BACI</name>
<evidence type="ECO:0000256" key="4">
    <source>
        <dbReference type="ARBA" id="ARBA00024200"/>
    </source>
</evidence>
<dbReference type="GO" id="GO:0006777">
    <property type="term" value="P:Mo-molybdopterin cofactor biosynthetic process"/>
    <property type="evidence" value="ECO:0007669"/>
    <property type="project" value="UniProtKB-KW"/>
</dbReference>
<dbReference type="PANTHER" id="PTHR33359">
    <property type="entry name" value="MOLYBDOPTERIN SYNTHASE SULFUR CARRIER SUBUNIT"/>
    <property type="match status" value="1"/>
</dbReference>
<evidence type="ECO:0000256" key="9">
    <source>
        <dbReference type="ARBA" id="ARBA00076711"/>
    </source>
</evidence>
<sequence>MITILLFANLREEVGSDQLIISEKKETTVGQLNEWLKDSYHLQSLDTVMVAINEEFVTNEEMIKAGDIVALIPPVSGG</sequence>
<evidence type="ECO:0000256" key="10">
    <source>
        <dbReference type="ARBA" id="ARBA00077809"/>
    </source>
</evidence>
<dbReference type="Gene3D" id="3.10.20.30">
    <property type="match status" value="1"/>
</dbReference>
<protein>
    <recommendedName>
        <fullName evidence="5">Molybdopterin synthase sulfur carrier subunit</fullName>
    </recommendedName>
    <alternativeName>
        <fullName evidence="11">MPT synthase subunit 1</fullName>
    </alternativeName>
    <alternativeName>
        <fullName evidence="8">Molybdenum cofactor biosynthesis protein D</fullName>
    </alternativeName>
    <alternativeName>
        <fullName evidence="10">Molybdopterin-converting factor small subunit</fullName>
    </alternativeName>
    <alternativeName>
        <fullName evidence="9">Molybdopterin-converting factor subunit 1</fullName>
    </alternativeName>
    <alternativeName>
        <fullName evidence="12">Sulfur carrier protein MoaD</fullName>
    </alternativeName>
</protein>
<evidence type="ECO:0000256" key="6">
    <source>
        <dbReference type="ARBA" id="ARBA00054425"/>
    </source>
</evidence>
<dbReference type="InterPro" id="IPR044672">
    <property type="entry name" value="MOCS2A"/>
</dbReference>
<dbReference type="InterPro" id="IPR012675">
    <property type="entry name" value="Beta-grasp_dom_sf"/>
</dbReference>
<dbReference type="FunFam" id="3.10.20.30:FF:000010">
    <property type="entry name" value="Molybdopterin synthase sulfur carrier subunit"/>
    <property type="match status" value="1"/>
</dbReference>
<comment type="similarity">
    <text evidence="4">Belongs to the MoaD family.</text>
</comment>
<dbReference type="RefSeq" id="WP_098225976.1">
    <property type="nucleotide sequence ID" value="NZ_NUBY01000017.1"/>
</dbReference>
<keyword evidence="2" id="KW-0547">Nucleotide-binding</keyword>
<evidence type="ECO:0000313" key="13">
    <source>
        <dbReference type="EMBL" id="PEQ09077.1"/>
    </source>
</evidence>
<dbReference type="Proteomes" id="UP000220841">
    <property type="component" value="Unassembled WGS sequence"/>
</dbReference>
<dbReference type="GO" id="GO:1990133">
    <property type="term" value="C:molybdopterin adenylyltransferase complex"/>
    <property type="evidence" value="ECO:0007669"/>
    <property type="project" value="TreeGrafter"/>
</dbReference>
<gene>
    <name evidence="13" type="primary">moaD</name>
    <name evidence="13" type="ORF">CN585_05745</name>
</gene>
<accession>A0A2A8HJP9</accession>
<dbReference type="InterPro" id="IPR003749">
    <property type="entry name" value="ThiS/MoaD-like"/>
</dbReference>
<keyword evidence="3" id="KW-0501">Molybdenum cofactor biosynthesis</keyword>
<evidence type="ECO:0000256" key="2">
    <source>
        <dbReference type="ARBA" id="ARBA00022741"/>
    </source>
</evidence>
<dbReference type="NCBIfam" id="TIGR01682">
    <property type="entry name" value="moaD"/>
    <property type="match status" value="1"/>
</dbReference>
<dbReference type="EMBL" id="NUBY01000017">
    <property type="protein sequence ID" value="PEQ09077.1"/>
    <property type="molecule type" value="Genomic_DNA"/>
</dbReference>
<dbReference type="CDD" id="cd00754">
    <property type="entry name" value="Ubl_MoaD"/>
    <property type="match status" value="1"/>
</dbReference>
<evidence type="ECO:0000256" key="8">
    <source>
        <dbReference type="ARBA" id="ARBA00075076"/>
    </source>
</evidence>
<dbReference type="InterPro" id="IPR016155">
    <property type="entry name" value="Mopterin_synth/thiamin_S_b"/>
</dbReference>
<evidence type="ECO:0000256" key="1">
    <source>
        <dbReference type="ARBA" id="ARBA00005046"/>
    </source>
</evidence>
<dbReference type="PANTHER" id="PTHR33359:SF1">
    <property type="entry name" value="MOLYBDOPTERIN SYNTHASE SULFUR CARRIER SUBUNIT"/>
    <property type="match status" value="1"/>
</dbReference>
<reference evidence="13 14" key="1">
    <citation type="submission" date="2017-09" db="EMBL/GenBank/DDBJ databases">
        <title>Large-scale bioinformatics analysis of Bacillus genomes uncovers conserved roles of natural products in bacterial physiology.</title>
        <authorList>
            <consortium name="Agbiome Team Llc"/>
            <person name="Bleich R.M."/>
            <person name="Grubbs K.J."/>
            <person name="Santa Maria K.C."/>
            <person name="Allen S.E."/>
            <person name="Farag S."/>
            <person name="Shank E.A."/>
            <person name="Bowers A."/>
        </authorList>
    </citation>
    <scope>NUCLEOTIDE SEQUENCE [LARGE SCALE GENOMIC DNA]</scope>
    <source>
        <strain evidence="13 14">AFS021349</strain>
    </source>
</reference>
<evidence type="ECO:0000256" key="12">
    <source>
        <dbReference type="ARBA" id="ARBA00078992"/>
    </source>
</evidence>
<dbReference type="GO" id="GO:0000166">
    <property type="term" value="F:nucleotide binding"/>
    <property type="evidence" value="ECO:0007669"/>
    <property type="project" value="UniProtKB-KW"/>
</dbReference>
<evidence type="ECO:0000313" key="14">
    <source>
        <dbReference type="Proteomes" id="UP000220841"/>
    </source>
</evidence>
<organism evidence="13 14">
    <name type="scientific">Bacillus toyonensis</name>
    <dbReference type="NCBI Taxonomy" id="155322"/>
    <lineage>
        <taxon>Bacteria</taxon>
        <taxon>Bacillati</taxon>
        <taxon>Bacillota</taxon>
        <taxon>Bacilli</taxon>
        <taxon>Bacillales</taxon>
        <taxon>Bacillaceae</taxon>
        <taxon>Bacillus</taxon>
        <taxon>Bacillus cereus group</taxon>
    </lineage>
</organism>
<evidence type="ECO:0000256" key="3">
    <source>
        <dbReference type="ARBA" id="ARBA00023150"/>
    </source>
</evidence>
<evidence type="ECO:0000256" key="7">
    <source>
        <dbReference type="ARBA" id="ARBA00063099"/>
    </source>
</evidence>
<dbReference type="Pfam" id="PF02597">
    <property type="entry name" value="ThiS"/>
    <property type="match status" value="1"/>
</dbReference>
<comment type="pathway">
    <text evidence="1">Cofactor biosynthesis; molybdopterin biosynthesis.</text>
</comment>